<feature type="domain" description="Glycosyltransferase 2-like" evidence="1">
    <location>
        <begin position="5"/>
        <end position="165"/>
    </location>
</feature>
<dbReference type="EMBL" id="VFJE01000046">
    <property type="protein sequence ID" value="TPD73565.1"/>
    <property type="molecule type" value="Genomic_DNA"/>
</dbReference>
<sequence>MPLFSIIIPLYNKQNYIAATLQSVLDQTFSDFEILVINDASTDNSLAVAQEFNDSRIKIINHPINKGLPASRNTGIDNAGARYLAFLDADDIWKPQYLEKIHELIINYPEASLFATKYVEIYNNSTPIELSHQVETGMLDNFFVQNSIKSIYCPSSLCIEKVVFEKVGYYKDIYFGEDIDLNIRIHLAFKMAYLNESLVRYNFHSENQITHASMAGKSRIDFDYYENAYPENLSLKKYLDFHRYSMAKRYRRSGDFKTYKELLSKIDLRNLNKKQIILLYSPPFILQFIIKLKAFFHKKGINPTAD</sequence>
<organism evidence="2 3">
    <name type="scientific">Flavobacterium microcysteis</name>
    <dbReference type="NCBI Taxonomy" id="2596891"/>
    <lineage>
        <taxon>Bacteria</taxon>
        <taxon>Pseudomonadati</taxon>
        <taxon>Bacteroidota</taxon>
        <taxon>Flavobacteriia</taxon>
        <taxon>Flavobacteriales</taxon>
        <taxon>Flavobacteriaceae</taxon>
        <taxon>Flavobacterium</taxon>
    </lineage>
</organism>
<dbReference type="PANTHER" id="PTHR22916:SF3">
    <property type="entry name" value="UDP-GLCNAC:BETAGAL BETA-1,3-N-ACETYLGLUCOSAMINYLTRANSFERASE-LIKE PROTEIN 1"/>
    <property type="match status" value="1"/>
</dbReference>
<dbReference type="CDD" id="cd00761">
    <property type="entry name" value="Glyco_tranf_GTA_type"/>
    <property type="match status" value="1"/>
</dbReference>
<proteinExistence type="predicted"/>
<accession>A0A501QMW1</accession>
<dbReference type="Proteomes" id="UP000319175">
    <property type="component" value="Unassembled WGS sequence"/>
</dbReference>
<dbReference type="PANTHER" id="PTHR22916">
    <property type="entry name" value="GLYCOSYLTRANSFERASE"/>
    <property type="match status" value="1"/>
</dbReference>
<dbReference type="AlphaFoldDB" id="A0A501QMW1"/>
<reference evidence="2 3" key="1">
    <citation type="submission" date="2019-06" db="EMBL/GenBank/DDBJ databases">
        <title>Flavobacterium sp. MaA-Y11 from geoumgang.</title>
        <authorList>
            <person name="Jeong S."/>
        </authorList>
    </citation>
    <scope>NUCLEOTIDE SEQUENCE [LARGE SCALE GENOMIC DNA]</scope>
    <source>
        <strain evidence="2 3">MaA-Y11</strain>
    </source>
</reference>
<dbReference type="Pfam" id="PF00535">
    <property type="entry name" value="Glycos_transf_2"/>
    <property type="match status" value="1"/>
</dbReference>
<evidence type="ECO:0000313" key="2">
    <source>
        <dbReference type="EMBL" id="TPD73565.1"/>
    </source>
</evidence>
<dbReference type="OrthoDB" id="6307329at2"/>
<comment type="caution">
    <text evidence="2">The sequence shown here is derived from an EMBL/GenBank/DDBJ whole genome shotgun (WGS) entry which is preliminary data.</text>
</comment>
<name>A0A501QMW1_9FLAO</name>
<dbReference type="GO" id="GO:0016758">
    <property type="term" value="F:hexosyltransferase activity"/>
    <property type="evidence" value="ECO:0007669"/>
    <property type="project" value="UniProtKB-ARBA"/>
</dbReference>
<gene>
    <name evidence="2" type="ORF">FJA49_00605</name>
</gene>
<dbReference type="InterPro" id="IPR001173">
    <property type="entry name" value="Glyco_trans_2-like"/>
</dbReference>
<evidence type="ECO:0000313" key="3">
    <source>
        <dbReference type="Proteomes" id="UP000319175"/>
    </source>
</evidence>
<keyword evidence="2" id="KW-0808">Transferase</keyword>
<keyword evidence="3" id="KW-1185">Reference proteome</keyword>
<dbReference type="Gene3D" id="3.90.550.10">
    <property type="entry name" value="Spore Coat Polysaccharide Biosynthesis Protein SpsA, Chain A"/>
    <property type="match status" value="1"/>
</dbReference>
<evidence type="ECO:0000259" key="1">
    <source>
        <dbReference type="Pfam" id="PF00535"/>
    </source>
</evidence>
<dbReference type="RefSeq" id="WP_139997776.1">
    <property type="nucleotide sequence ID" value="NZ_VFJE01000046.1"/>
</dbReference>
<protein>
    <submittedName>
        <fullName evidence="2">Glycosyltransferase family 2 protein</fullName>
    </submittedName>
</protein>
<dbReference type="SUPFAM" id="SSF53448">
    <property type="entry name" value="Nucleotide-diphospho-sugar transferases"/>
    <property type="match status" value="1"/>
</dbReference>
<dbReference type="InterPro" id="IPR029044">
    <property type="entry name" value="Nucleotide-diphossugar_trans"/>
</dbReference>